<name>A0A1V8THB9_9PEZI</name>
<dbReference type="InParanoid" id="A0A1V8THB9"/>
<proteinExistence type="predicted"/>
<evidence type="ECO:0000313" key="2">
    <source>
        <dbReference type="Proteomes" id="UP000192596"/>
    </source>
</evidence>
<dbReference type="EMBL" id="NAJO01000008">
    <property type="protein sequence ID" value="OQO10674.1"/>
    <property type="molecule type" value="Genomic_DNA"/>
</dbReference>
<accession>A0A1V8THB9</accession>
<comment type="caution">
    <text evidence="1">The sequence shown here is derived from an EMBL/GenBank/DDBJ whole genome shotgun (WGS) entry which is preliminary data.</text>
</comment>
<reference evidence="2" key="1">
    <citation type="submission" date="2017-03" db="EMBL/GenBank/DDBJ databases">
        <title>Genomes of endolithic fungi from Antarctica.</title>
        <authorList>
            <person name="Coleine C."/>
            <person name="Masonjones S."/>
            <person name="Stajich J.E."/>
        </authorList>
    </citation>
    <scope>NUCLEOTIDE SEQUENCE [LARGE SCALE GENOMIC DNA]</scope>
    <source>
        <strain evidence="2">CCFEE 5527</strain>
    </source>
</reference>
<gene>
    <name evidence="1" type="ORF">B0A48_03972</name>
</gene>
<protein>
    <submittedName>
        <fullName evidence="1">Uncharacterized protein</fullName>
    </submittedName>
</protein>
<dbReference type="AlphaFoldDB" id="A0A1V8THB9"/>
<keyword evidence="2" id="KW-1185">Reference proteome</keyword>
<organism evidence="1 2">
    <name type="scientific">Cryoendolithus antarcticus</name>
    <dbReference type="NCBI Taxonomy" id="1507870"/>
    <lineage>
        <taxon>Eukaryota</taxon>
        <taxon>Fungi</taxon>
        <taxon>Dikarya</taxon>
        <taxon>Ascomycota</taxon>
        <taxon>Pezizomycotina</taxon>
        <taxon>Dothideomycetes</taxon>
        <taxon>Dothideomycetidae</taxon>
        <taxon>Cladosporiales</taxon>
        <taxon>Cladosporiaceae</taxon>
        <taxon>Cryoendolithus</taxon>
    </lineage>
</organism>
<sequence>MDLDLISALQSLSVQDTTTARPPKQPFMSTLPASNEISAPRRQPHHELLFSYPCDIPLPRGCTRRLDAPLGWPYLSHQPTPSVPSQILPQQFFCLLAGKRQTFPTDALAGDALKLHTDVEVLAAFAGRTKLNIISVQQADGEVAFHVQSETVVYGSEVHDAEQTTTYTMDPRSFNHMMTSGTEWGRVLENLVRRKSKLARHIVRNAAGPVADEWMRGVEPQVPRLASQILVMKCEDVTFEDEENNTAMLECGHISLIPKRCLRGDSELETAELECGNCHQFVLRGPEREEARVALKAGKTAANLEVPTAVAPASQEPFKTNETGNAVGTIEAWIDKVQSGVVRASIRELRAHLLKVVEDDLRASVFPSGMVLVPKPAGWSEFLNLLMSRTMKFLQYRICEKCGGFGKETTGVHIHHGGDMVYTAEQDKTQMELGDIEEGKVGMKMR</sequence>
<evidence type="ECO:0000313" key="1">
    <source>
        <dbReference type="EMBL" id="OQO10674.1"/>
    </source>
</evidence>
<dbReference type="Proteomes" id="UP000192596">
    <property type="component" value="Unassembled WGS sequence"/>
</dbReference>